<evidence type="ECO:0000313" key="3">
    <source>
        <dbReference type="Proteomes" id="UP001479606"/>
    </source>
</evidence>
<dbReference type="Proteomes" id="UP001479606">
    <property type="component" value="Unassembled WGS sequence"/>
</dbReference>
<evidence type="ECO:0000313" key="2">
    <source>
        <dbReference type="EMBL" id="MEL5996421.1"/>
    </source>
</evidence>
<gene>
    <name evidence="2" type="ORF">AAFH49_19560</name>
</gene>
<dbReference type="InterPro" id="IPR000595">
    <property type="entry name" value="cNMP-bd_dom"/>
</dbReference>
<dbReference type="SUPFAM" id="SSF51206">
    <property type="entry name" value="cAMP-binding domain-like"/>
    <property type="match status" value="1"/>
</dbReference>
<reference evidence="2 3" key="1">
    <citation type="journal article" date="2018" name="Arch. Microbiol.">
        <title>Hymenobacter segetis sp. nov., isolated from soil.</title>
        <authorList>
            <person name="Ten L.N."/>
            <person name="Lim S.J."/>
            <person name="Kim B.O."/>
            <person name="Kang I.K."/>
            <person name="Jung H.Y."/>
        </authorList>
    </citation>
    <scope>NUCLEOTIDE SEQUENCE [LARGE SCALE GENOMIC DNA]</scope>
    <source>
        <strain evidence="2 3">S7-3-11</strain>
    </source>
</reference>
<name>A0ABU9M0T5_9BACT</name>
<organism evidence="2 3">
    <name type="scientific">Hymenobacter segetis</name>
    <dbReference type="NCBI Taxonomy" id="2025509"/>
    <lineage>
        <taxon>Bacteria</taxon>
        <taxon>Pseudomonadati</taxon>
        <taxon>Bacteroidota</taxon>
        <taxon>Cytophagia</taxon>
        <taxon>Cytophagales</taxon>
        <taxon>Hymenobacteraceae</taxon>
        <taxon>Hymenobacter</taxon>
    </lineage>
</organism>
<dbReference type="RefSeq" id="WP_342300833.1">
    <property type="nucleotide sequence ID" value="NZ_JBCEVZ010000072.1"/>
</dbReference>
<keyword evidence="3" id="KW-1185">Reference proteome</keyword>
<dbReference type="InterPro" id="IPR018490">
    <property type="entry name" value="cNMP-bd_dom_sf"/>
</dbReference>
<sequence>MAKEKLVEFLQRAGFINASQASDIAESFTHRMLHKSDFLLHADSVSDAYLFLDSGLLRAFVYDTEGNEVTTGFYSGGQIAFEASSFFNRTPSQQYMQALTECSGWLVTHQQFNALFHARPEFREFGRSVLVRTLASMQERMLDQIRETATARYEKLMKASPEVLQYAPLKHIASYLGVTDTSLSRIRGSAKEAHY</sequence>
<accession>A0ABU9M0T5</accession>
<feature type="domain" description="Cyclic nucleotide-binding" evidence="1">
    <location>
        <begin position="16"/>
        <end position="133"/>
    </location>
</feature>
<dbReference type="EMBL" id="JBCEVZ010000072">
    <property type="protein sequence ID" value="MEL5996421.1"/>
    <property type="molecule type" value="Genomic_DNA"/>
</dbReference>
<dbReference type="InterPro" id="IPR014710">
    <property type="entry name" value="RmlC-like_jellyroll"/>
</dbReference>
<dbReference type="Pfam" id="PF00027">
    <property type="entry name" value="cNMP_binding"/>
    <property type="match status" value="1"/>
</dbReference>
<evidence type="ECO:0000259" key="1">
    <source>
        <dbReference type="PROSITE" id="PS50042"/>
    </source>
</evidence>
<protein>
    <submittedName>
        <fullName evidence="2">Crp/Fnr family transcriptional regulator</fullName>
    </submittedName>
</protein>
<comment type="caution">
    <text evidence="2">The sequence shown here is derived from an EMBL/GenBank/DDBJ whole genome shotgun (WGS) entry which is preliminary data.</text>
</comment>
<dbReference type="CDD" id="cd00038">
    <property type="entry name" value="CAP_ED"/>
    <property type="match status" value="1"/>
</dbReference>
<proteinExistence type="predicted"/>
<dbReference type="PROSITE" id="PS50042">
    <property type="entry name" value="CNMP_BINDING_3"/>
    <property type="match status" value="1"/>
</dbReference>
<dbReference type="Gene3D" id="2.60.120.10">
    <property type="entry name" value="Jelly Rolls"/>
    <property type="match status" value="1"/>
</dbReference>